<reference evidence="2" key="1">
    <citation type="journal article" date="2014" name="Nat. Commun.">
        <title>The emerging biofuel crop Camelina sativa retains a highly undifferentiated hexaploid genome structure.</title>
        <authorList>
            <person name="Kagale S."/>
            <person name="Koh C."/>
            <person name="Nixon J."/>
            <person name="Bollina V."/>
            <person name="Clarke W.E."/>
            <person name="Tuteja R."/>
            <person name="Spillane C."/>
            <person name="Robinson S.J."/>
            <person name="Links M.G."/>
            <person name="Clarke C."/>
            <person name="Higgins E.E."/>
            <person name="Huebert T."/>
            <person name="Sharpe A.G."/>
            <person name="Parkin I.A."/>
        </authorList>
    </citation>
    <scope>NUCLEOTIDE SEQUENCE [LARGE SCALE GENOMIC DNA]</scope>
    <source>
        <strain evidence="2">cv. DH55</strain>
    </source>
</reference>
<sequence>MTTHAKKGIIKPNSKYVIAISKLDVEPQTVLQALADDKWRASISDKFNAQLHYRTWSLVAPALGQNLMDTKWLFWLKYSPDGPVIKATTIRIVLQTAGHYGWSIKQLDVNNAFLQGSLTKEVYVCKPEGFVDAN</sequence>
<evidence type="ECO:0000313" key="2">
    <source>
        <dbReference type="Proteomes" id="UP000694864"/>
    </source>
</evidence>
<name>A0ABM1R970_CAMSA</name>
<keyword evidence="2" id="KW-1185">Reference proteome</keyword>
<accession>A0ABM1R970</accession>
<organism evidence="2 3">
    <name type="scientific">Camelina sativa</name>
    <name type="common">False flax</name>
    <name type="synonym">Myagrum sativum</name>
    <dbReference type="NCBI Taxonomy" id="90675"/>
    <lineage>
        <taxon>Eukaryota</taxon>
        <taxon>Viridiplantae</taxon>
        <taxon>Streptophyta</taxon>
        <taxon>Embryophyta</taxon>
        <taxon>Tracheophyta</taxon>
        <taxon>Spermatophyta</taxon>
        <taxon>Magnoliopsida</taxon>
        <taxon>eudicotyledons</taxon>
        <taxon>Gunneridae</taxon>
        <taxon>Pentapetalae</taxon>
        <taxon>rosids</taxon>
        <taxon>malvids</taxon>
        <taxon>Brassicales</taxon>
        <taxon>Brassicaceae</taxon>
        <taxon>Camelineae</taxon>
        <taxon>Camelina</taxon>
    </lineage>
</organism>
<feature type="domain" description="Reverse transcriptase Ty1/copia-type" evidence="1">
    <location>
        <begin position="82"/>
        <end position="131"/>
    </location>
</feature>
<dbReference type="Proteomes" id="UP000694864">
    <property type="component" value="Chromosome 18"/>
</dbReference>
<dbReference type="InterPro" id="IPR013103">
    <property type="entry name" value="RVT_2"/>
</dbReference>
<dbReference type="RefSeq" id="XP_019095558.1">
    <property type="nucleotide sequence ID" value="XM_019240013.1"/>
</dbReference>
<gene>
    <name evidence="3" type="primary">LOC109130449</name>
</gene>
<dbReference type="Pfam" id="PF07727">
    <property type="entry name" value="RVT_2"/>
    <property type="match status" value="1"/>
</dbReference>
<proteinExistence type="predicted"/>
<evidence type="ECO:0000259" key="1">
    <source>
        <dbReference type="Pfam" id="PF07727"/>
    </source>
</evidence>
<protein>
    <submittedName>
        <fullName evidence="3">Uncharacterized protein LOC109130449</fullName>
    </submittedName>
</protein>
<dbReference type="GeneID" id="109130449"/>
<evidence type="ECO:0000313" key="3">
    <source>
        <dbReference type="RefSeq" id="XP_019095558.1"/>
    </source>
</evidence>
<reference evidence="3" key="2">
    <citation type="submission" date="2025-08" db="UniProtKB">
        <authorList>
            <consortium name="RefSeq"/>
        </authorList>
    </citation>
    <scope>IDENTIFICATION</scope>
    <source>
        <tissue evidence="3">Leaf</tissue>
    </source>
</reference>